<reference evidence="9 10" key="1">
    <citation type="submission" date="2018-03" db="EMBL/GenBank/DDBJ databases">
        <title>Genomic Encyclopedia of Archaeal and Bacterial Type Strains, Phase II (KMG-II): from individual species to whole genera.</title>
        <authorList>
            <person name="Goeker M."/>
        </authorList>
    </citation>
    <scope>NUCLEOTIDE SEQUENCE [LARGE SCALE GENOMIC DNA]</scope>
    <source>
        <strain evidence="9 10">DSM 100214</strain>
    </source>
</reference>
<evidence type="ECO:0000313" key="10">
    <source>
        <dbReference type="Proteomes" id="UP000247973"/>
    </source>
</evidence>
<dbReference type="Gene3D" id="3.40.1210.10">
    <property type="entry name" value="Survival protein SurE-like phosphatase/nucleotidase"/>
    <property type="match status" value="1"/>
</dbReference>
<evidence type="ECO:0000256" key="4">
    <source>
        <dbReference type="ARBA" id="ARBA00022723"/>
    </source>
</evidence>
<evidence type="ECO:0000256" key="3">
    <source>
        <dbReference type="ARBA" id="ARBA00022490"/>
    </source>
</evidence>
<evidence type="ECO:0000256" key="6">
    <source>
        <dbReference type="ARBA" id="ARBA00022801"/>
    </source>
</evidence>
<dbReference type="RefSeq" id="WP_110309419.1">
    <property type="nucleotide sequence ID" value="NZ_QICL01000002.1"/>
</dbReference>
<name>A0A2V3PV20_9BACT</name>
<dbReference type="OrthoDB" id="9780815at2"/>
<comment type="function">
    <text evidence="7">Nucleotidase that shows phosphatase activity on nucleoside 5'-monophosphates.</text>
</comment>
<dbReference type="GO" id="GO:0004309">
    <property type="term" value="F:exopolyphosphatase activity"/>
    <property type="evidence" value="ECO:0007669"/>
    <property type="project" value="TreeGrafter"/>
</dbReference>
<dbReference type="NCBIfam" id="TIGR00087">
    <property type="entry name" value="surE"/>
    <property type="match status" value="1"/>
</dbReference>
<dbReference type="Pfam" id="PF01975">
    <property type="entry name" value="SurE"/>
    <property type="match status" value="1"/>
</dbReference>
<keyword evidence="6 7" id="KW-0378">Hydrolase</keyword>
<keyword evidence="10" id="KW-1185">Reference proteome</keyword>
<feature type="binding site" evidence="7">
    <location>
        <position position="14"/>
    </location>
    <ligand>
        <name>a divalent metal cation</name>
        <dbReference type="ChEBI" id="CHEBI:60240"/>
    </ligand>
</feature>
<dbReference type="SUPFAM" id="SSF64167">
    <property type="entry name" value="SurE-like"/>
    <property type="match status" value="1"/>
</dbReference>
<dbReference type="Proteomes" id="UP000247973">
    <property type="component" value="Unassembled WGS sequence"/>
</dbReference>
<proteinExistence type="inferred from homology"/>
<dbReference type="InterPro" id="IPR030048">
    <property type="entry name" value="SurE"/>
</dbReference>
<dbReference type="EMBL" id="QICL01000002">
    <property type="protein sequence ID" value="PXV68134.1"/>
    <property type="molecule type" value="Genomic_DNA"/>
</dbReference>
<evidence type="ECO:0000313" key="9">
    <source>
        <dbReference type="EMBL" id="PXV68134.1"/>
    </source>
</evidence>
<keyword evidence="5 7" id="KW-0547">Nucleotide-binding</keyword>
<feature type="binding site" evidence="7">
    <location>
        <position position="44"/>
    </location>
    <ligand>
        <name>a divalent metal cation</name>
        <dbReference type="ChEBI" id="CHEBI:60240"/>
    </ligand>
</feature>
<comment type="caution">
    <text evidence="9">The sequence shown here is derived from an EMBL/GenBank/DDBJ whole genome shotgun (WGS) entry which is preliminary data.</text>
</comment>
<evidence type="ECO:0000259" key="8">
    <source>
        <dbReference type="Pfam" id="PF01975"/>
    </source>
</evidence>
<dbReference type="EC" id="3.1.3.5" evidence="7"/>
<organism evidence="9 10">
    <name type="scientific">Dysgonomonas alginatilytica</name>
    <dbReference type="NCBI Taxonomy" id="1605892"/>
    <lineage>
        <taxon>Bacteria</taxon>
        <taxon>Pseudomonadati</taxon>
        <taxon>Bacteroidota</taxon>
        <taxon>Bacteroidia</taxon>
        <taxon>Bacteroidales</taxon>
        <taxon>Dysgonomonadaceae</taxon>
        <taxon>Dysgonomonas</taxon>
    </lineage>
</organism>
<dbReference type="AlphaFoldDB" id="A0A2V3PV20"/>
<accession>A0A2V3PV20</accession>
<dbReference type="InterPro" id="IPR036523">
    <property type="entry name" value="SurE-like_sf"/>
</dbReference>
<keyword evidence="4 7" id="KW-0479">Metal-binding</keyword>
<evidence type="ECO:0000256" key="1">
    <source>
        <dbReference type="ARBA" id="ARBA00000815"/>
    </source>
</evidence>
<dbReference type="GO" id="GO:0008254">
    <property type="term" value="F:3'-nucleotidase activity"/>
    <property type="evidence" value="ECO:0007669"/>
    <property type="project" value="TreeGrafter"/>
</dbReference>
<feature type="binding site" evidence="7">
    <location>
        <position position="102"/>
    </location>
    <ligand>
        <name>a divalent metal cation</name>
        <dbReference type="ChEBI" id="CHEBI:60240"/>
    </ligand>
</feature>
<dbReference type="NCBIfam" id="NF001492">
    <property type="entry name" value="PRK00346.2-2"/>
    <property type="match status" value="1"/>
</dbReference>
<dbReference type="GO" id="GO:0008253">
    <property type="term" value="F:5'-nucleotidase activity"/>
    <property type="evidence" value="ECO:0007669"/>
    <property type="project" value="UniProtKB-UniRule"/>
</dbReference>
<keyword evidence="3 7" id="KW-0963">Cytoplasm</keyword>
<evidence type="ECO:0000256" key="2">
    <source>
        <dbReference type="ARBA" id="ARBA00011062"/>
    </source>
</evidence>
<dbReference type="HAMAP" id="MF_00060">
    <property type="entry name" value="SurE"/>
    <property type="match status" value="1"/>
</dbReference>
<dbReference type="PANTHER" id="PTHR30457">
    <property type="entry name" value="5'-NUCLEOTIDASE SURE"/>
    <property type="match status" value="1"/>
</dbReference>
<evidence type="ECO:0000256" key="7">
    <source>
        <dbReference type="HAMAP-Rule" id="MF_00060"/>
    </source>
</evidence>
<sequence length="260" mass="28284">MSAKKPLILITNDDGYQAKGIKSLTESLVGLGEIVVVAPDGPRSGMSSAITSIQPIRYYLLEKNIEKDITIYGCTGTPVDCVKLGISEILDRKPDLVVSGINHGSNASICVIYSGTMGAAIEGCLYKVPSIGFSLLDHHFDADFSHTYKITRSLSESVLKTGLPKGVCLNVNIPHSTKELKGLKVCKQAPGQFVKEFKKSADGADNEIYWLTGYFENDTPNDTSTDEWALANGYASVVPTKVDFTDHEFVDQMKNLENLI</sequence>
<dbReference type="InterPro" id="IPR002828">
    <property type="entry name" value="SurE-like_Pase/nucleotidase"/>
</dbReference>
<evidence type="ECO:0000256" key="5">
    <source>
        <dbReference type="ARBA" id="ARBA00022741"/>
    </source>
</evidence>
<dbReference type="GO" id="GO:0005737">
    <property type="term" value="C:cytoplasm"/>
    <property type="evidence" value="ECO:0007669"/>
    <property type="project" value="UniProtKB-SubCell"/>
</dbReference>
<dbReference type="PANTHER" id="PTHR30457:SF12">
    <property type="entry name" value="5'_3'-NUCLEOTIDASE SURE"/>
    <property type="match status" value="1"/>
</dbReference>
<comment type="similarity">
    <text evidence="2 7">Belongs to the SurE nucleotidase family.</text>
</comment>
<comment type="catalytic activity">
    <reaction evidence="1 7">
        <text>a ribonucleoside 5'-phosphate + H2O = a ribonucleoside + phosphate</text>
        <dbReference type="Rhea" id="RHEA:12484"/>
        <dbReference type="ChEBI" id="CHEBI:15377"/>
        <dbReference type="ChEBI" id="CHEBI:18254"/>
        <dbReference type="ChEBI" id="CHEBI:43474"/>
        <dbReference type="ChEBI" id="CHEBI:58043"/>
        <dbReference type="EC" id="3.1.3.5"/>
    </reaction>
</comment>
<comment type="cofactor">
    <cofactor evidence="7">
        <name>a divalent metal cation</name>
        <dbReference type="ChEBI" id="CHEBI:60240"/>
    </cofactor>
    <text evidence="7">Binds 1 divalent metal cation per subunit.</text>
</comment>
<dbReference type="GO" id="GO:0000166">
    <property type="term" value="F:nucleotide binding"/>
    <property type="evidence" value="ECO:0007669"/>
    <property type="project" value="UniProtKB-KW"/>
</dbReference>
<feature type="binding site" evidence="7">
    <location>
        <position position="13"/>
    </location>
    <ligand>
        <name>a divalent metal cation</name>
        <dbReference type="ChEBI" id="CHEBI:60240"/>
    </ligand>
</feature>
<dbReference type="GO" id="GO:0046872">
    <property type="term" value="F:metal ion binding"/>
    <property type="evidence" value="ECO:0007669"/>
    <property type="project" value="UniProtKB-UniRule"/>
</dbReference>
<gene>
    <name evidence="7" type="primary">surE</name>
    <name evidence="9" type="ORF">CLV62_102166</name>
</gene>
<protein>
    <recommendedName>
        <fullName evidence="7">5'-nucleotidase SurE</fullName>
        <ecNumber evidence="7">3.1.3.5</ecNumber>
    </recommendedName>
    <alternativeName>
        <fullName evidence="7">Nucleoside 5'-monophosphate phosphohydrolase</fullName>
    </alternativeName>
</protein>
<comment type="subcellular location">
    <subcellularLocation>
        <location evidence="7">Cytoplasm</location>
    </subcellularLocation>
</comment>
<feature type="domain" description="Survival protein SurE-like phosphatase/nucleotidase" evidence="8">
    <location>
        <begin position="8"/>
        <end position="190"/>
    </location>
</feature>